<organism evidence="1 2">
    <name type="scientific">Rhizoclosmatium globosum</name>
    <dbReference type="NCBI Taxonomy" id="329046"/>
    <lineage>
        <taxon>Eukaryota</taxon>
        <taxon>Fungi</taxon>
        <taxon>Fungi incertae sedis</taxon>
        <taxon>Chytridiomycota</taxon>
        <taxon>Chytridiomycota incertae sedis</taxon>
        <taxon>Chytridiomycetes</taxon>
        <taxon>Chytridiales</taxon>
        <taxon>Chytriomycetaceae</taxon>
        <taxon>Rhizoclosmatium</taxon>
    </lineage>
</organism>
<dbReference type="InterPro" id="IPR029044">
    <property type="entry name" value="Nucleotide-diphossugar_trans"/>
</dbReference>
<sequence length="499" mass="56445">MSLVTTTGQTRFQLKSLSKVNLFERPLRPNAVVSLVATPSSPLNPTLELDWYAFGAIVQAFLYNHEHLNHVNHGDTNAEFEYVVMLTPLVPPAIRTTLLSLGARILVVPSLQIAGVTPPTKNHQYEFVHTKLQLWKLEGVYRSILSIDADLFHVTHNPVPSLFKVLDDWRLTKKAENSSAVFFGGCKDCCNKELNELVTRKSSTPPYSSHMEQSLLTEYHKEVTNNSIHWFPYEHNNMISVTNATNETIGYHYKFWDKRYGNAGQGVYTLFQKQLRALRGAGIVVPVFPALMEDFAKIRDSGAMYDRVAILSVDTTDAGIGAVEERTRIEYSDLGYQADHYYQSRLVGRNGNTKGLLGSLKAVTSNALLGGGVYEWVWVLSSGVYLTEEWWIHVVVGELKKERDGKAQLIMFRDCGKERTGTFFVRRAALQMIQQYVGDVEARNLAARKNGRPHLSDGEVVEGFIKIFDYFGLVSVRDTNDLYWYQYSSCPNFHPLISK</sequence>
<dbReference type="OrthoDB" id="2150880at2759"/>
<comment type="caution">
    <text evidence="1">The sequence shown here is derived from an EMBL/GenBank/DDBJ whole genome shotgun (WGS) entry which is preliminary data.</text>
</comment>
<evidence type="ECO:0000313" key="2">
    <source>
        <dbReference type="Proteomes" id="UP000193642"/>
    </source>
</evidence>
<name>A0A1Y2CBE2_9FUNG</name>
<dbReference type="AlphaFoldDB" id="A0A1Y2CBE2"/>
<accession>A0A1Y2CBE2</accession>
<dbReference type="Gene3D" id="3.90.550.10">
    <property type="entry name" value="Spore Coat Polysaccharide Biosynthesis Protein SpsA, Chain A"/>
    <property type="match status" value="1"/>
</dbReference>
<protein>
    <recommendedName>
        <fullName evidence="3">Nucleotide-diphospho-sugar transferase domain-containing protein</fullName>
    </recommendedName>
</protein>
<evidence type="ECO:0000313" key="1">
    <source>
        <dbReference type="EMBL" id="ORY44164.1"/>
    </source>
</evidence>
<gene>
    <name evidence="1" type="ORF">BCR33DRAFT_717241</name>
</gene>
<reference evidence="1 2" key="1">
    <citation type="submission" date="2016-07" db="EMBL/GenBank/DDBJ databases">
        <title>Pervasive Adenine N6-methylation of Active Genes in Fungi.</title>
        <authorList>
            <consortium name="DOE Joint Genome Institute"/>
            <person name="Mondo S.J."/>
            <person name="Dannebaum R.O."/>
            <person name="Kuo R.C."/>
            <person name="Labutti K."/>
            <person name="Haridas S."/>
            <person name="Kuo A."/>
            <person name="Salamov A."/>
            <person name="Ahrendt S.R."/>
            <person name="Lipzen A."/>
            <person name="Sullivan W."/>
            <person name="Andreopoulos W.B."/>
            <person name="Clum A."/>
            <person name="Lindquist E."/>
            <person name="Daum C."/>
            <person name="Ramamoorthy G.K."/>
            <person name="Gryganskyi A."/>
            <person name="Culley D."/>
            <person name="Magnuson J.K."/>
            <person name="James T.Y."/>
            <person name="O'Malley M.A."/>
            <person name="Stajich J.E."/>
            <person name="Spatafora J.W."/>
            <person name="Visel A."/>
            <person name="Grigoriev I.V."/>
        </authorList>
    </citation>
    <scope>NUCLEOTIDE SEQUENCE [LARGE SCALE GENOMIC DNA]</scope>
    <source>
        <strain evidence="1 2">JEL800</strain>
    </source>
</reference>
<keyword evidence="2" id="KW-1185">Reference proteome</keyword>
<dbReference type="EMBL" id="MCGO01000023">
    <property type="protein sequence ID" value="ORY44164.1"/>
    <property type="molecule type" value="Genomic_DNA"/>
</dbReference>
<evidence type="ECO:0008006" key="3">
    <source>
        <dbReference type="Google" id="ProtNLM"/>
    </source>
</evidence>
<proteinExistence type="predicted"/>
<dbReference type="Proteomes" id="UP000193642">
    <property type="component" value="Unassembled WGS sequence"/>
</dbReference>